<comment type="caution">
    <text evidence="2">The sequence shown here is derived from an EMBL/GenBank/DDBJ whole genome shotgun (WGS) entry which is preliminary data.</text>
</comment>
<keyword evidence="3" id="KW-1185">Reference proteome</keyword>
<feature type="compositionally biased region" description="Basic and acidic residues" evidence="1">
    <location>
        <begin position="243"/>
        <end position="273"/>
    </location>
</feature>
<accession>A0ABQ6MUX2</accession>
<organism evidence="2 3">
    <name type="scientific">Tetraparma gracilis</name>
    <dbReference type="NCBI Taxonomy" id="2962635"/>
    <lineage>
        <taxon>Eukaryota</taxon>
        <taxon>Sar</taxon>
        <taxon>Stramenopiles</taxon>
        <taxon>Ochrophyta</taxon>
        <taxon>Bolidophyceae</taxon>
        <taxon>Parmales</taxon>
        <taxon>Triparmaceae</taxon>
        <taxon>Tetraparma</taxon>
    </lineage>
</organism>
<protein>
    <submittedName>
        <fullName evidence="2">Uncharacterized protein</fullName>
    </submittedName>
</protein>
<gene>
    <name evidence="2" type="ORF">TeGR_g9551</name>
</gene>
<name>A0ABQ6MUX2_9STRA</name>
<proteinExistence type="predicted"/>
<sequence length="295" mass="31627">MNHPPPPLSCLVPTFHSSSTNIGPFVRTLSAHSCSTLLTSPCAVKNTRGAHGSENKGMQMKVPGDLPPNPKEFEYYLDNPPPAPACAHCASPYLPASPLDVVFLGPLSHPGAYDPEGSEVTLQSIAFGESRTPLPTSTFTVRSLPLSAAPPPDIPCTRCRGVTLITGHTFPSPLAGSALPATLLQPADVERARLFYHLPVRKPPHPAVKLQDDAVLGIALSYLVPHLLKYEVHSVQGNAKYAPVKERRRGDGGEGRNGRRRGEREAKREWREQVEEEGVGAGGLLFGGVEEGGDY</sequence>
<evidence type="ECO:0000313" key="3">
    <source>
        <dbReference type="Proteomes" id="UP001165060"/>
    </source>
</evidence>
<evidence type="ECO:0000256" key="1">
    <source>
        <dbReference type="SAM" id="MobiDB-lite"/>
    </source>
</evidence>
<evidence type="ECO:0000313" key="2">
    <source>
        <dbReference type="EMBL" id="GMI33408.1"/>
    </source>
</evidence>
<dbReference type="Proteomes" id="UP001165060">
    <property type="component" value="Unassembled WGS sequence"/>
</dbReference>
<reference evidence="2 3" key="1">
    <citation type="journal article" date="2023" name="Commun. Biol.">
        <title>Genome analysis of Parmales, the sister group of diatoms, reveals the evolutionary specialization of diatoms from phago-mixotrophs to photoautotrophs.</title>
        <authorList>
            <person name="Ban H."/>
            <person name="Sato S."/>
            <person name="Yoshikawa S."/>
            <person name="Yamada K."/>
            <person name="Nakamura Y."/>
            <person name="Ichinomiya M."/>
            <person name="Sato N."/>
            <person name="Blanc-Mathieu R."/>
            <person name="Endo H."/>
            <person name="Kuwata A."/>
            <person name="Ogata H."/>
        </authorList>
    </citation>
    <scope>NUCLEOTIDE SEQUENCE [LARGE SCALE GENOMIC DNA]</scope>
</reference>
<feature type="region of interest" description="Disordered" evidence="1">
    <location>
        <begin position="241"/>
        <end position="276"/>
    </location>
</feature>
<dbReference type="EMBL" id="BRYB01000585">
    <property type="protein sequence ID" value="GMI33408.1"/>
    <property type="molecule type" value="Genomic_DNA"/>
</dbReference>